<dbReference type="EMBL" id="BSUL01000001">
    <property type="protein sequence ID" value="GMA27235.1"/>
    <property type="molecule type" value="Genomic_DNA"/>
</dbReference>
<gene>
    <name evidence="1" type="ORF">GCM10025874_04880</name>
</gene>
<comment type="caution">
    <text evidence="1">The sequence shown here is derived from an EMBL/GenBank/DDBJ whole genome shotgun (WGS) entry which is preliminary data.</text>
</comment>
<accession>A0AA37UBG3</accession>
<name>A0AA37UBG3_9MICO</name>
<sequence>MTDLREERCAELLPVLSAMTPLLIEVQGDRSRAKELLPLVAQLRAVAWKGAEGVDAAPYRQWIATSESSLDAMEEALRDGDTQKAWQLFADQSTGVNLLGQACADCAGW</sequence>
<proteinExistence type="predicted"/>
<keyword evidence="2" id="KW-1185">Reference proteome</keyword>
<evidence type="ECO:0000313" key="1">
    <source>
        <dbReference type="EMBL" id="GMA27235.1"/>
    </source>
</evidence>
<protein>
    <submittedName>
        <fullName evidence="1">Uncharacterized protein</fullName>
    </submittedName>
</protein>
<dbReference type="AlphaFoldDB" id="A0AA37UBG3"/>
<dbReference type="RefSeq" id="WP_284229681.1">
    <property type="nucleotide sequence ID" value="NZ_BSUL01000001.1"/>
</dbReference>
<organism evidence="1 2">
    <name type="scientific">Arenivirga flava</name>
    <dbReference type="NCBI Taxonomy" id="1930060"/>
    <lineage>
        <taxon>Bacteria</taxon>
        <taxon>Bacillati</taxon>
        <taxon>Actinomycetota</taxon>
        <taxon>Actinomycetes</taxon>
        <taxon>Micrococcales</taxon>
        <taxon>Microbacteriaceae</taxon>
        <taxon>Arenivirga</taxon>
    </lineage>
</organism>
<reference evidence="1 2" key="1">
    <citation type="journal article" date="2014" name="Int. J. Syst. Evol. Microbiol.">
        <title>Complete genome sequence of Corynebacterium casei LMG S-19264T (=DSM 44701T), isolated from a smear-ripened cheese.</title>
        <authorList>
            <consortium name="US DOE Joint Genome Institute (JGI-PGF)"/>
            <person name="Walter F."/>
            <person name="Albersmeier A."/>
            <person name="Kalinowski J."/>
            <person name="Ruckert C."/>
        </authorList>
    </citation>
    <scope>NUCLEOTIDE SEQUENCE [LARGE SCALE GENOMIC DNA]</scope>
    <source>
        <strain evidence="1 2">NBRC 112289</strain>
    </source>
</reference>
<dbReference type="Proteomes" id="UP001157160">
    <property type="component" value="Unassembled WGS sequence"/>
</dbReference>
<evidence type="ECO:0000313" key="2">
    <source>
        <dbReference type="Proteomes" id="UP001157160"/>
    </source>
</evidence>